<evidence type="ECO:0000313" key="3">
    <source>
        <dbReference type="WBParaSite" id="PgR060_g024_t01"/>
    </source>
</evidence>
<feature type="transmembrane region" description="Helical" evidence="1">
    <location>
        <begin position="20"/>
        <end position="42"/>
    </location>
</feature>
<feature type="transmembrane region" description="Helical" evidence="1">
    <location>
        <begin position="259"/>
        <end position="279"/>
    </location>
</feature>
<dbReference type="AlphaFoldDB" id="A0A915BVY3"/>
<feature type="transmembrane region" description="Helical" evidence="1">
    <location>
        <begin position="97"/>
        <end position="124"/>
    </location>
</feature>
<protein>
    <submittedName>
        <fullName evidence="3">Serpentine receptor class gamma</fullName>
    </submittedName>
</protein>
<keyword evidence="1" id="KW-0472">Membrane</keyword>
<sequence length="346" mass="39342">MASFNTSLSNNCFSNIPTAAIAQILFAFARIVLLAFIVVLSYTRIPKEHFRTFTLFACTCLLPWDVLLIIWKILAIAKTNGCAVTVYAFVAERLKPFMQLAVTCELQLEMFYTMVTVSLAYLRPVFFQRYFAKRKVFADFIACRIFSLVDASITTLFRTQFSQKVLSTLIKIQSTTDNVLAIISCTFTSAVAITMLKHKTGTNHYAGRRQFLLSFIIYCTPALIMNTPKMLSAIFLYIVKPLVHNWSDFIPPLRALNRFLIFIEQFRSALMIVCTFLALSPYRRALLSLLQSCLEKLRAKRSSIAVTNIVSPLKCPVANQGVVFSRTITCRKKIPFFIKNTNKTFP</sequence>
<keyword evidence="2" id="KW-1185">Reference proteome</keyword>
<reference evidence="3" key="1">
    <citation type="submission" date="2022-11" db="UniProtKB">
        <authorList>
            <consortium name="WormBaseParasite"/>
        </authorList>
    </citation>
    <scope>IDENTIFICATION</scope>
</reference>
<name>A0A915BVY3_PARUN</name>
<organism evidence="2 3">
    <name type="scientific">Parascaris univalens</name>
    <name type="common">Nematode worm</name>
    <dbReference type="NCBI Taxonomy" id="6257"/>
    <lineage>
        <taxon>Eukaryota</taxon>
        <taxon>Metazoa</taxon>
        <taxon>Ecdysozoa</taxon>
        <taxon>Nematoda</taxon>
        <taxon>Chromadorea</taxon>
        <taxon>Rhabditida</taxon>
        <taxon>Spirurina</taxon>
        <taxon>Ascaridomorpha</taxon>
        <taxon>Ascaridoidea</taxon>
        <taxon>Ascarididae</taxon>
        <taxon>Parascaris</taxon>
    </lineage>
</organism>
<feature type="transmembrane region" description="Helical" evidence="1">
    <location>
        <begin position="136"/>
        <end position="158"/>
    </location>
</feature>
<evidence type="ECO:0000313" key="2">
    <source>
        <dbReference type="Proteomes" id="UP000887569"/>
    </source>
</evidence>
<evidence type="ECO:0000256" key="1">
    <source>
        <dbReference type="SAM" id="Phobius"/>
    </source>
</evidence>
<keyword evidence="1" id="KW-0812">Transmembrane</keyword>
<dbReference type="WBParaSite" id="PgR060_g024_t01">
    <property type="protein sequence ID" value="PgR060_g024_t01"/>
    <property type="gene ID" value="PgR060_g024"/>
</dbReference>
<accession>A0A915BVY3</accession>
<keyword evidence="1" id="KW-1133">Transmembrane helix</keyword>
<dbReference type="Proteomes" id="UP000887569">
    <property type="component" value="Unplaced"/>
</dbReference>
<feature type="transmembrane region" description="Helical" evidence="1">
    <location>
        <begin position="216"/>
        <end position="239"/>
    </location>
</feature>
<feature type="transmembrane region" description="Helical" evidence="1">
    <location>
        <begin position="54"/>
        <end position="77"/>
    </location>
</feature>
<feature type="transmembrane region" description="Helical" evidence="1">
    <location>
        <begin position="178"/>
        <end position="196"/>
    </location>
</feature>
<proteinExistence type="predicted"/>